<dbReference type="NCBIfam" id="TIGR03458">
    <property type="entry name" value="YgfH_subfam"/>
    <property type="match status" value="1"/>
</dbReference>
<evidence type="ECO:0000313" key="6">
    <source>
        <dbReference type="EMBL" id="KAA6301060.1"/>
    </source>
</evidence>
<dbReference type="InterPro" id="IPR038460">
    <property type="entry name" value="AcetylCoA_hyd_C_sf"/>
</dbReference>
<keyword evidence="6" id="KW-0808">Transferase</keyword>
<feature type="binding site" evidence="3">
    <location>
        <position position="374"/>
    </location>
    <ligand>
        <name>CoA</name>
        <dbReference type="ChEBI" id="CHEBI:57287"/>
    </ligand>
</feature>
<feature type="binding site" evidence="3">
    <location>
        <begin position="258"/>
        <end position="262"/>
    </location>
    <ligand>
        <name>CoA</name>
        <dbReference type="ChEBI" id="CHEBI:57287"/>
    </ligand>
</feature>
<evidence type="ECO:0000256" key="1">
    <source>
        <dbReference type="ARBA" id="ARBA00009632"/>
    </source>
</evidence>
<feature type="domain" description="Acetyl-CoA hydrolase/transferase C-terminal" evidence="5">
    <location>
        <begin position="316"/>
        <end position="459"/>
    </location>
</feature>
<organism evidence="6 7">
    <name type="scientific">Candidatus Ordinivivax streblomastigis</name>
    <dbReference type="NCBI Taxonomy" id="2540710"/>
    <lineage>
        <taxon>Bacteria</taxon>
        <taxon>Pseudomonadati</taxon>
        <taxon>Bacteroidota</taxon>
        <taxon>Bacteroidia</taxon>
        <taxon>Bacteroidales</taxon>
        <taxon>Candidatus Ordinivivax</taxon>
    </lineage>
</organism>
<sequence>MIFKKMTAEEAANLINDKDIIGFSGFTAAGCPKAITQALGKRAEAEHAAGRPFKVGMYTGASTGDSIDGVLARAHAIEFRSPYQSNKDLRTELNAHEAHYFDLHLSELPQYLRYGFLTKPTVAILEASDITDDGKVYLTSAVGISPTVARLADRIFIELNSYHPKELKGIHDIYEPADPPYRKEIPVYSPSDKIGVPYLQIDPAKVVGVVDTNLPNEVGGFTPSDEVTNKIGQNVADFLSAEMKAGRIPASFLPVQSGVGNVANAVLGAMGANKDIPSFEVYTEVIQDAVIALMKEDNVKFASGCSLTLSKDALEDVYEHLDFFKKRLLLRPQEISNHPEIARRLGLISINTALEADIFGNINSTHVVGTKMMNGIGGSGDFCRNAYLSIFTTPSTAKEGKISAIVPMVSHLDHSEHSVKILITEHGIADLRGKSPIQRADAIIENCVAPEYKSILRAYLQLGQKGHTPQNMAAALAFHDTFNKTGDMRQTDWKKYL</sequence>
<dbReference type="InterPro" id="IPR017821">
    <property type="entry name" value="Succinate_CoA_transferase"/>
</dbReference>
<dbReference type="Gene3D" id="3.40.1080.20">
    <property type="entry name" value="Acetyl-CoA hydrolase/transferase C-terminal domain"/>
    <property type="match status" value="1"/>
</dbReference>
<dbReference type="GO" id="GO:0003986">
    <property type="term" value="F:acetyl-CoA hydrolase activity"/>
    <property type="evidence" value="ECO:0007669"/>
    <property type="project" value="TreeGrafter"/>
</dbReference>
<feature type="binding site" evidence="3">
    <location>
        <position position="378"/>
    </location>
    <ligand>
        <name>CoA</name>
        <dbReference type="ChEBI" id="CHEBI:57287"/>
    </ligand>
</feature>
<comment type="similarity">
    <text evidence="1">Belongs to the acetyl-CoA hydrolase/transferase family.</text>
</comment>
<feature type="domain" description="Acetyl-CoA hydrolase/transferase N-terminal" evidence="4">
    <location>
        <begin position="5"/>
        <end position="210"/>
    </location>
</feature>
<feature type="active site" description="5-glutamyl coenzyme A thioester intermediate" evidence="2">
    <location>
        <position position="284"/>
    </location>
</feature>
<gene>
    <name evidence="6" type="ORF">EZS26_002776</name>
</gene>
<comment type="caution">
    <text evidence="6">The sequence shown here is derived from an EMBL/GenBank/DDBJ whole genome shotgun (WGS) entry which is preliminary data.</text>
</comment>
<dbReference type="EC" id="2.8.3.-" evidence="6"/>
<dbReference type="PANTHER" id="PTHR43609">
    <property type="entry name" value="ACETYL-COA HYDROLASE"/>
    <property type="match status" value="1"/>
</dbReference>
<dbReference type="FunFam" id="3.40.1080.20:FF:000001">
    <property type="entry name" value="Acetyl-CoA hydrolase Ach1"/>
    <property type="match status" value="1"/>
</dbReference>
<dbReference type="InterPro" id="IPR037171">
    <property type="entry name" value="NagB/RpiA_transferase-like"/>
</dbReference>
<accession>A0A5M8NWL0</accession>
<dbReference type="InterPro" id="IPR046433">
    <property type="entry name" value="ActCoA_hydro"/>
</dbReference>
<feature type="binding site" evidence="3">
    <location>
        <position position="398"/>
    </location>
    <ligand>
        <name>CoA</name>
        <dbReference type="ChEBI" id="CHEBI:57287"/>
    </ligand>
</feature>
<dbReference type="PANTHER" id="PTHR43609:SF1">
    <property type="entry name" value="ACETYL-COA HYDROLASE"/>
    <property type="match status" value="1"/>
</dbReference>
<dbReference type="GO" id="GO:0008775">
    <property type="term" value="F:acetate CoA-transferase activity"/>
    <property type="evidence" value="ECO:0007669"/>
    <property type="project" value="InterPro"/>
</dbReference>
<proteinExistence type="inferred from homology"/>
<evidence type="ECO:0000259" key="4">
    <source>
        <dbReference type="Pfam" id="PF02550"/>
    </source>
</evidence>
<dbReference type="InterPro" id="IPR003702">
    <property type="entry name" value="ActCoA_hydro_N"/>
</dbReference>
<protein>
    <submittedName>
        <fullName evidence="6">Propionyl-CoA:succinate CoA transferase</fullName>
        <ecNumber evidence="6">2.8.3.-</ecNumber>
    </submittedName>
</protein>
<reference evidence="6 7" key="1">
    <citation type="submission" date="2019-03" db="EMBL/GenBank/DDBJ databases">
        <title>Single cell metagenomics reveals metabolic interactions within the superorganism composed of flagellate Streblomastix strix and complex community of Bacteroidetes bacteria on its surface.</title>
        <authorList>
            <person name="Treitli S.C."/>
            <person name="Kolisko M."/>
            <person name="Husnik F."/>
            <person name="Keeling P."/>
            <person name="Hampl V."/>
        </authorList>
    </citation>
    <scope>NUCLEOTIDE SEQUENCE [LARGE SCALE GENOMIC DNA]</scope>
    <source>
        <strain evidence="6">St1</strain>
    </source>
</reference>
<dbReference type="SUPFAM" id="SSF100950">
    <property type="entry name" value="NagB/RpiA/CoA transferase-like"/>
    <property type="match status" value="2"/>
</dbReference>
<evidence type="ECO:0000259" key="5">
    <source>
        <dbReference type="Pfam" id="PF13336"/>
    </source>
</evidence>
<dbReference type="InterPro" id="IPR026888">
    <property type="entry name" value="AcetylCoA_hyd_C"/>
</dbReference>
<dbReference type="Pfam" id="PF13336">
    <property type="entry name" value="AcetylCoA_hyd_C"/>
    <property type="match status" value="1"/>
</dbReference>
<dbReference type="Gene3D" id="3.40.1080.10">
    <property type="entry name" value="Glutaconate Coenzyme A-transferase"/>
    <property type="match status" value="1"/>
</dbReference>
<dbReference type="Proteomes" id="UP000324575">
    <property type="component" value="Unassembled WGS sequence"/>
</dbReference>
<dbReference type="Pfam" id="PF02550">
    <property type="entry name" value="AcetylCoA_hydro"/>
    <property type="match status" value="1"/>
</dbReference>
<evidence type="ECO:0000256" key="3">
    <source>
        <dbReference type="PIRSR" id="PIRSR617821-2"/>
    </source>
</evidence>
<dbReference type="AlphaFoldDB" id="A0A5M8NWL0"/>
<dbReference type="GO" id="GO:0006084">
    <property type="term" value="P:acetyl-CoA metabolic process"/>
    <property type="evidence" value="ECO:0007669"/>
    <property type="project" value="InterPro"/>
</dbReference>
<evidence type="ECO:0000313" key="7">
    <source>
        <dbReference type="Proteomes" id="UP000324575"/>
    </source>
</evidence>
<evidence type="ECO:0000256" key="2">
    <source>
        <dbReference type="PIRSR" id="PIRSR617821-1"/>
    </source>
</evidence>
<dbReference type="GO" id="GO:0006083">
    <property type="term" value="P:acetate metabolic process"/>
    <property type="evidence" value="ECO:0007669"/>
    <property type="project" value="InterPro"/>
</dbReference>
<dbReference type="EMBL" id="SNRX01000030">
    <property type="protein sequence ID" value="KAA6301060.1"/>
    <property type="molecule type" value="Genomic_DNA"/>
</dbReference>
<dbReference type="Gene3D" id="3.30.750.70">
    <property type="entry name" value="4-hydroxybutyrate coenzyme like domains"/>
    <property type="match status" value="1"/>
</dbReference>
<name>A0A5M8NWL0_9BACT</name>
<dbReference type="PROSITE" id="PS51257">
    <property type="entry name" value="PROKAR_LIPOPROTEIN"/>
    <property type="match status" value="1"/>
</dbReference>